<dbReference type="EMBL" id="KB445558">
    <property type="protein sequence ID" value="EMC94400.1"/>
    <property type="molecule type" value="Genomic_DNA"/>
</dbReference>
<evidence type="ECO:0000256" key="1">
    <source>
        <dbReference type="SAM" id="SignalP"/>
    </source>
</evidence>
<dbReference type="OrthoDB" id="4153189at2759"/>
<protein>
    <submittedName>
        <fullName evidence="2">Uncharacterized protein</fullName>
    </submittedName>
</protein>
<dbReference type="KEGG" id="bcom:BAUCODRAFT_35622"/>
<name>M2N6J7_BAUPA</name>
<accession>M2N6J7</accession>
<feature type="chain" id="PRO_5004021947" evidence="1">
    <location>
        <begin position="21"/>
        <end position="93"/>
    </location>
</feature>
<dbReference type="GeneID" id="19112747"/>
<evidence type="ECO:0000313" key="3">
    <source>
        <dbReference type="Proteomes" id="UP000011761"/>
    </source>
</evidence>
<gene>
    <name evidence="2" type="ORF">BAUCODRAFT_35622</name>
</gene>
<organism evidence="2 3">
    <name type="scientific">Baudoinia panamericana (strain UAMH 10762)</name>
    <name type="common">Angels' share fungus</name>
    <name type="synonym">Baudoinia compniacensis (strain UAMH 10762)</name>
    <dbReference type="NCBI Taxonomy" id="717646"/>
    <lineage>
        <taxon>Eukaryota</taxon>
        <taxon>Fungi</taxon>
        <taxon>Dikarya</taxon>
        <taxon>Ascomycota</taxon>
        <taxon>Pezizomycotina</taxon>
        <taxon>Dothideomycetes</taxon>
        <taxon>Dothideomycetidae</taxon>
        <taxon>Mycosphaerellales</taxon>
        <taxon>Teratosphaeriaceae</taxon>
        <taxon>Baudoinia</taxon>
    </lineage>
</organism>
<dbReference type="AlphaFoldDB" id="M2N6J7"/>
<feature type="signal peptide" evidence="1">
    <location>
        <begin position="1"/>
        <end position="20"/>
    </location>
</feature>
<dbReference type="HOGENOM" id="CLU_2399348_0_0_1"/>
<keyword evidence="1" id="KW-0732">Signal</keyword>
<keyword evidence="3" id="KW-1185">Reference proteome</keyword>
<proteinExistence type="predicted"/>
<evidence type="ECO:0000313" key="2">
    <source>
        <dbReference type="EMBL" id="EMC94400.1"/>
    </source>
</evidence>
<sequence length="93" mass="10235">MFFSQQHITIAFWLLQAAVAQVPSLPQDPRITTPTGSRSYCYGVIDMQLACQTLTPNWTTLAPSDQASCYCYDASGSYVPSIYDNAASKCWIG</sequence>
<dbReference type="RefSeq" id="XP_007677999.1">
    <property type="nucleotide sequence ID" value="XM_007679809.1"/>
</dbReference>
<dbReference type="Proteomes" id="UP000011761">
    <property type="component" value="Unassembled WGS sequence"/>
</dbReference>
<reference evidence="2 3" key="1">
    <citation type="journal article" date="2012" name="PLoS Pathog.">
        <title>Diverse lifestyles and strategies of plant pathogenesis encoded in the genomes of eighteen Dothideomycetes fungi.</title>
        <authorList>
            <person name="Ohm R.A."/>
            <person name="Feau N."/>
            <person name="Henrissat B."/>
            <person name="Schoch C.L."/>
            <person name="Horwitz B.A."/>
            <person name="Barry K.W."/>
            <person name="Condon B.J."/>
            <person name="Copeland A.C."/>
            <person name="Dhillon B."/>
            <person name="Glaser F."/>
            <person name="Hesse C.N."/>
            <person name="Kosti I."/>
            <person name="LaButti K."/>
            <person name="Lindquist E.A."/>
            <person name="Lucas S."/>
            <person name="Salamov A.A."/>
            <person name="Bradshaw R.E."/>
            <person name="Ciuffetti L."/>
            <person name="Hamelin R.C."/>
            <person name="Kema G.H.J."/>
            <person name="Lawrence C."/>
            <person name="Scott J.A."/>
            <person name="Spatafora J.W."/>
            <person name="Turgeon B.G."/>
            <person name="de Wit P.J.G.M."/>
            <person name="Zhong S."/>
            <person name="Goodwin S.B."/>
            <person name="Grigoriev I.V."/>
        </authorList>
    </citation>
    <scope>NUCLEOTIDE SEQUENCE [LARGE SCALE GENOMIC DNA]</scope>
    <source>
        <strain evidence="2 3">UAMH 10762</strain>
    </source>
</reference>